<keyword evidence="5" id="KW-0571">Peptide transport</keyword>
<evidence type="ECO:0000259" key="11">
    <source>
        <dbReference type="PROSITE" id="PS50928"/>
    </source>
</evidence>
<evidence type="ECO:0000256" key="10">
    <source>
        <dbReference type="RuleBase" id="RU363032"/>
    </source>
</evidence>
<gene>
    <name evidence="12" type="ORF">NX772_00935</name>
</gene>
<evidence type="ECO:0000256" key="9">
    <source>
        <dbReference type="ARBA" id="ARBA00024202"/>
    </source>
</evidence>
<comment type="similarity">
    <text evidence="9">Belongs to the binding-protein-dependent transport system permease family. OppBC subfamily.</text>
</comment>
<name>A0ABY5TV00_9BACT</name>
<comment type="subcellular location">
    <subcellularLocation>
        <location evidence="1 10">Cell membrane</location>
        <topology evidence="1 10">Multi-pass membrane protein</topology>
    </subcellularLocation>
</comment>
<organism evidence="12 13">
    <name type="scientific">Mesomycoplasma molare</name>
    <dbReference type="NCBI Taxonomy" id="171288"/>
    <lineage>
        <taxon>Bacteria</taxon>
        <taxon>Bacillati</taxon>
        <taxon>Mycoplasmatota</taxon>
        <taxon>Mycoplasmoidales</taxon>
        <taxon>Metamycoplasmataceae</taxon>
        <taxon>Mesomycoplasma</taxon>
    </lineage>
</organism>
<keyword evidence="2 10" id="KW-0813">Transport</keyword>
<keyword evidence="7 10" id="KW-1133">Transmembrane helix</keyword>
<evidence type="ECO:0000256" key="3">
    <source>
        <dbReference type="ARBA" id="ARBA00022475"/>
    </source>
</evidence>
<dbReference type="PROSITE" id="PS50928">
    <property type="entry name" value="ABC_TM1"/>
    <property type="match status" value="1"/>
</dbReference>
<dbReference type="PANTHER" id="PTHR43386">
    <property type="entry name" value="OLIGOPEPTIDE TRANSPORT SYSTEM PERMEASE PROTEIN APPC"/>
    <property type="match status" value="1"/>
</dbReference>
<dbReference type="Pfam" id="PF00528">
    <property type="entry name" value="BPD_transp_1"/>
    <property type="match status" value="1"/>
</dbReference>
<protein>
    <submittedName>
        <fullName evidence="12">ABC transporter permease</fullName>
    </submittedName>
</protein>
<feature type="transmembrane region" description="Helical" evidence="10">
    <location>
        <begin position="307"/>
        <end position="327"/>
    </location>
</feature>
<feature type="domain" description="ABC transmembrane type-1" evidence="11">
    <location>
        <begin position="185"/>
        <end position="373"/>
    </location>
</feature>
<evidence type="ECO:0000256" key="2">
    <source>
        <dbReference type="ARBA" id="ARBA00022448"/>
    </source>
</evidence>
<dbReference type="Gene3D" id="1.10.3720.10">
    <property type="entry name" value="MetI-like"/>
    <property type="match status" value="1"/>
</dbReference>
<dbReference type="SUPFAM" id="SSF161098">
    <property type="entry name" value="MetI-like"/>
    <property type="match status" value="1"/>
</dbReference>
<evidence type="ECO:0000256" key="6">
    <source>
        <dbReference type="ARBA" id="ARBA00022927"/>
    </source>
</evidence>
<dbReference type="InterPro" id="IPR000515">
    <property type="entry name" value="MetI-like"/>
</dbReference>
<evidence type="ECO:0000256" key="1">
    <source>
        <dbReference type="ARBA" id="ARBA00004651"/>
    </source>
</evidence>
<evidence type="ECO:0000256" key="7">
    <source>
        <dbReference type="ARBA" id="ARBA00022989"/>
    </source>
</evidence>
<evidence type="ECO:0000256" key="5">
    <source>
        <dbReference type="ARBA" id="ARBA00022856"/>
    </source>
</evidence>
<dbReference type="Proteomes" id="UP001058364">
    <property type="component" value="Chromosome"/>
</dbReference>
<dbReference type="InterPro" id="IPR035906">
    <property type="entry name" value="MetI-like_sf"/>
</dbReference>
<keyword evidence="13" id="KW-1185">Reference proteome</keyword>
<dbReference type="InterPro" id="IPR025966">
    <property type="entry name" value="OppC_N"/>
</dbReference>
<keyword evidence="6" id="KW-0653">Protein transport</keyword>
<dbReference type="InterPro" id="IPR050366">
    <property type="entry name" value="BP-dependent_transpt_permease"/>
</dbReference>
<sequence length="390" mass="42291">MENKNISLAFGKKYKFSQADKELLKFSNINKNIVSTSSVTGKPAKLFVDVLKRFLANKYAVSALIIFILLLVTAFIAWAFSPFSTTKPISEVSSTLVTELRPSFQGDVTFTLSTELLQEINKINSSLIKGTPKNIGPETWVVTLNPYEVIDAIDKKDVSVYAFMGTDSYGRDIWLRTWVGTINAIAIAFAIALIETIIGVIIGAFLGFNVGKRIDTLGLRLIEIFNAIPWVVLFIILVGIFGTSSLSLILILSLTGWTGAASTTRSYTITVKDEEYVYASQAIGASKMRLIFSHILPAISGKLANSFVLRITAGIQAIAGIAFLGFIKEGVESAPNLGLLITSSASLINQNPWALAFPSLILLVISLSLRFVALGFHDALDPKVVKKGAA</sequence>
<dbReference type="CDD" id="cd06261">
    <property type="entry name" value="TM_PBP2"/>
    <property type="match status" value="1"/>
</dbReference>
<keyword evidence="8 10" id="KW-0472">Membrane</keyword>
<reference evidence="12" key="1">
    <citation type="submission" date="2022-08" db="EMBL/GenBank/DDBJ databases">
        <title>Complete genome sequence of Mycoplasma molare type strain H 542.</title>
        <authorList>
            <person name="Spergser J."/>
        </authorList>
    </citation>
    <scope>NUCLEOTIDE SEQUENCE</scope>
    <source>
        <strain evidence="12">H 542</strain>
    </source>
</reference>
<evidence type="ECO:0000313" key="13">
    <source>
        <dbReference type="Proteomes" id="UP001058364"/>
    </source>
</evidence>
<keyword evidence="4 10" id="KW-0812">Transmembrane</keyword>
<evidence type="ECO:0000313" key="12">
    <source>
        <dbReference type="EMBL" id="UWD34380.1"/>
    </source>
</evidence>
<dbReference type="EMBL" id="CP103423">
    <property type="protein sequence ID" value="UWD34380.1"/>
    <property type="molecule type" value="Genomic_DNA"/>
</dbReference>
<keyword evidence="3" id="KW-1003">Cell membrane</keyword>
<feature type="transmembrane region" description="Helical" evidence="10">
    <location>
        <begin position="184"/>
        <end position="206"/>
    </location>
</feature>
<feature type="transmembrane region" description="Helical" evidence="10">
    <location>
        <begin position="227"/>
        <end position="256"/>
    </location>
</feature>
<dbReference type="Pfam" id="PF12911">
    <property type="entry name" value="OppC_N"/>
    <property type="match status" value="1"/>
</dbReference>
<proteinExistence type="inferred from homology"/>
<accession>A0ABY5TV00</accession>
<evidence type="ECO:0000256" key="4">
    <source>
        <dbReference type="ARBA" id="ARBA00022692"/>
    </source>
</evidence>
<dbReference type="PANTHER" id="PTHR43386:SF24">
    <property type="entry name" value="OLIGOPEPTIDE TRANSPORT SYSTEM PERMEASE PROTEIN AMID"/>
    <property type="match status" value="1"/>
</dbReference>
<feature type="transmembrane region" description="Helical" evidence="10">
    <location>
        <begin position="353"/>
        <end position="376"/>
    </location>
</feature>
<evidence type="ECO:0000256" key="8">
    <source>
        <dbReference type="ARBA" id="ARBA00023136"/>
    </source>
</evidence>
<dbReference type="RefSeq" id="WP_051542182.1">
    <property type="nucleotide sequence ID" value="NZ_CP103423.1"/>
</dbReference>
<feature type="transmembrane region" description="Helical" evidence="10">
    <location>
        <begin position="59"/>
        <end position="80"/>
    </location>
</feature>